<evidence type="ECO:0000256" key="1">
    <source>
        <dbReference type="ARBA" id="ARBA00004496"/>
    </source>
</evidence>
<evidence type="ECO:0000259" key="11">
    <source>
        <dbReference type="Pfam" id="PF08245"/>
    </source>
</evidence>
<keyword evidence="9" id="KW-0573">Peptidoglycan synthesis</keyword>
<keyword evidence="9" id="KW-0133">Cell shape</keyword>
<dbReference type="InterPro" id="IPR005762">
    <property type="entry name" value="MurD"/>
</dbReference>
<feature type="domain" description="Mur ligase central" evidence="11">
    <location>
        <begin position="107"/>
        <end position="253"/>
    </location>
</feature>
<gene>
    <name evidence="9" type="primary">murD</name>
    <name evidence="12" type="ORF">A3A43_00720</name>
</gene>
<dbReference type="Gene3D" id="3.40.1190.10">
    <property type="entry name" value="Mur-like, catalytic domain"/>
    <property type="match status" value="1"/>
</dbReference>
<dbReference type="Gene3D" id="3.90.190.20">
    <property type="entry name" value="Mur ligase, C-terminal domain"/>
    <property type="match status" value="1"/>
</dbReference>
<organism evidence="12 13">
    <name type="scientific">Candidatus Liptonbacteria bacterium RIFCSPLOWO2_01_FULL_56_20</name>
    <dbReference type="NCBI Taxonomy" id="1798652"/>
    <lineage>
        <taxon>Bacteria</taxon>
        <taxon>Candidatus Liptoniibacteriota</taxon>
    </lineage>
</organism>
<name>A0A1G2CH29_9BACT</name>
<keyword evidence="6 9" id="KW-0547">Nucleotide-binding</keyword>
<dbReference type="GO" id="GO:0005524">
    <property type="term" value="F:ATP binding"/>
    <property type="evidence" value="ECO:0007669"/>
    <property type="project" value="UniProtKB-UniRule"/>
</dbReference>
<dbReference type="GO" id="GO:0071555">
    <property type="term" value="P:cell wall organization"/>
    <property type="evidence" value="ECO:0007669"/>
    <property type="project" value="UniProtKB-KW"/>
</dbReference>
<dbReference type="Gene3D" id="3.40.50.720">
    <property type="entry name" value="NAD(P)-binding Rossmann-like Domain"/>
    <property type="match status" value="1"/>
</dbReference>
<dbReference type="PANTHER" id="PTHR43692">
    <property type="entry name" value="UDP-N-ACETYLMURAMOYLALANINE--D-GLUTAMATE LIGASE"/>
    <property type="match status" value="1"/>
</dbReference>
<dbReference type="Pfam" id="PF08245">
    <property type="entry name" value="Mur_ligase_M"/>
    <property type="match status" value="1"/>
</dbReference>
<evidence type="ECO:0000256" key="5">
    <source>
        <dbReference type="ARBA" id="ARBA00022618"/>
    </source>
</evidence>
<evidence type="ECO:0000256" key="3">
    <source>
        <dbReference type="ARBA" id="ARBA00022490"/>
    </source>
</evidence>
<dbReference type="InterPro" id="IPR036565">
    <property type="entry name" value="Mur-like_cat_sf"/>
</dbReference>
<reference evidence="12 13" key="1">
    <citation type="journal article" date="2016" name="Nat. Commun.">
        <title>Thousands of microbial genomes shed light on interconnected biogeochemical processes in an aquifer system.</title>
        <authorList>
            <person name="Anantharaman K."/>
            <person name="Brown C.T."/>
            <person name="Hug L.A."/>
            <person name="Sharon I."/>
            <person name="Castelle C.J."/>
            <person name="Probst A.J."/>
            <person name="Thomas B.C."/>
            <person name="Singh A."/>
            <person name="Wilkins M.J."/>
            <person name="Karaoz U."/>
            <person name="Brodie E.L."/>
            <person name="Williams K.H."/>
            <person name="Hubbard S.S."/>
            <person name="Banfield J.F."/>
        </authorList>
    </citation>
    <scope>NUCLEOTIDE SEQUENCE [LARGE SCALE GENOMIC DNA]</scope>
</reference>
<dbReference type="InterPro" id="IPR004101">
    <property type="entry name" value="Mur_ligase_C"/>
</dbReference>
<dbReference type="CDD" id="cd01983">
    <property type="entry name" value="SIMIBI"/>
    <property type="match status" value="1"/>
</dbReference>
<keyword evidence="4 9" id="KW-0436">Ligase</keyword>
<dbReference type="UniPathway" id="UPA00219"/>
<dbReference type="GO" id="GO:0004326">
    <property type="term" value="F:tetrahydrofolylpolyglutamate synthase activity"/>
    <property type="evidence" value="ECO:0007669"/>
    <property type="project" value="InterPro"/>
</dbReference>
<protein>
    <recommendedName>
        <fullName evidence="9">UDP-N-acetylmuramoylalanine--D-glutamate ligase</fullName>
        <ecNumber evidence="9">6.3.2.9</ecNumber>
    </recommendedName>
    <alternativeName>
        <fullName evidence="9">D-glutamic acid-adding enzyme</fullName>
    </alternativeName>
    <alternativeName>
        <fullName evidence="9">UDP-N-acetylmuramoyl-L-alanyl-D-glutamate synthetase</fullName>
    </alternativeName>
</protein>
<evidence type="ECO:0000313" key="12">
    <source>
        <dbReference type="EMBL" id="OGZ00703.1"/>
    </source>
</evidence>
<dbReference type="Pfam" id="PF02875">
    <property type="entry name" value="Mur_ligase_C"/>
    <property type="match status" value="1"/>
</dbReference>
<dbReference type="HAMAP" id="MF_00639">
    <property type="entry name" value="MurD"/>
    <property type="match status" value="1"/>
</dbReference>
<dbReference type="SUPFAM" id="SSF51984">
    <property type="entry name" value="MurCD N-terminal domain"/>
    <property type="match status" value="1"/>
</dbReference>
<keyword evidence="5 9" id="KW-0132">Cell division</keyword>
<dbReference type="InterPro" id="IPR013221">
    <property type="entry name" value="Mur_ligase_cen"/>
</dbReference>
<feature type="binding site" evidence="9">
    <location>
        <begin position="109"/>
        <end position="115"/>
    </location>
    <ligand>
        <name>ATP</name>
        <dbReference type="ChEBI" id="CHEBI:30616"/>
    </ligand>
</feature>
<dbReference type="GO" id="GO:0051301">
    <property type="term" value="P:cell division"/>
    <property type="evidence" value="ECO:0007669"/>
    <property type="project" value="UniProtKB-KW"/>
</dbReference>
<sequence>MKIAILGFGREGQSLFRFLRKEPRFRTAEIWILDKNERIAIPRGARTQTGKNYLADIARFDAVFRSPGVPYGLPTLVAARRAGVRFSSATKLFFELAAPHRKKLIGITGTKGKGTTSALLAQILRRAGFRAILAGNIGTPMLDVLPDIRRADYVVLELSSFQLQDLHSSPHLATILDVFPDHLESILTAEHGTHRSLREYYDSKANVGRFQKKGDALFYFRNNRPARRLARKSPAKKISVVSRREGARKNYDMAAAIARFIGCDDALIRRTIDGFRGLEHRLEFVRAVKGVRFFNDSAATNPTAAAGAVRSFSEPLVLIAGGKDKGLDYGTLAKALARRTVKLVVLFGENKNKIRHAIRKSDVPVRLARNLKEAVCLAYRTARLLAHAPSYAAVVLSPGAASFDMFQNYADRGRKFKKLVKAL</sequence>
<dbReference type="EC" id="6.3.2.9" evidence="9"/>
<dbReference type="GO" id="GO:0008764">
    <property type="term" value="F:UDP-N-acetylmuramoylalanine-D-glutamate ligase activity"/>
    <property type="evidence" value="ECO:0007669"/>
    <property type="project" value="UniProtKB-UniRule"/>
</dbReference>
<keyword evidence="9" id="KW-0961">Cell wall biogenesis/degradation</keyword>
<dbReference type="SUPFAM" id="SSF53623">
    <property type="entry name" value="MurD-like peptide ligases, catalytic domain"/>
    <property type="match status" value="1"/>
</dbReference>
<evidence type="ECO:0000259" key="10">
    <source>
        <dbReference type="Pfam" id="PF02875"/>
    </source>
</evidence>
<feature type="domain" description="Mur ligase C-terminal" evidence="10">
    <location>
        <begin position="280"/>
        <end position="382"/>
    </location>
</feature>
<dbReference type="GO" id="GO:0009252">
    <property type="term" value="P:peptidoglycan biosynthetic process"/>
    <property type="evidence" value="ECO:0007669"/>
    <property type="project" value="UniProtKB-UniRule"/>
</dbReference>
<keyword evidence="7 9" id="KW-0067">ATP-binding</keyword>
<dbReference type="PANTHER" id="PTHR43692:SF1">
    <property type="entry name" value="UDP-N-ACETYLMURAMOYLALANINE--D-GLUTAMATE LIGASE"/>
    <property type="match status" value="1"/>
</dbReference>
<comment type="caution">
    <text evidence="12">The sequence shown here is derived from an EMBL/GenBank/DDBJ whole genome shotgun (WGS) entry which is preliminary data.</text>
</comment>
<dbReference type="STRING" id="1798652.A3A43_00720"/>
<dbReference type="EMBL" id="MHLC01000028">
    <property type="protein sequence ID" value="OGZ00703.1"/>
    <property type="molecule type" value="Genomic_DNA"/>
</dbReference>
<dbReference type="SUPFAM" id="SSF53244">
    <property type="entry name" value="MurD-like peptide ligases, peptide-binding domain"/>
    <property type="match status" value="1"/>
</dbReference>
<comment type="similarity">
    <text evidence="9">Belongs to the MurCDEF family.</text>
</comment>
<evidence type="ECO:0000256" key="7">
    <source>
        <dbReference type="ARBA" id="ARBA00022840"/>
    </source>
</evidence>
<evidence type="ECO:0000256" key="8">
    <source>
        <dbReference type="ARBA" id="ARBA00023306"/>
    </source>
</evidence>
<dbReference type="AlphaFoldDB" id="A0A1G2CH29"/>
<evidence type="ECO:0000256" key="4">
    <source>
        <dbReference type="ARBA" id="ARBA00022598"/>
    </source>
</evidence>
<dbReference type="PROSITE" id="PS01011">
    <property type="entry name" value="FOLYLPOLYGLU_SYNT_1"/>
    <property type="match status" value="1"/>
</dbReference>
<evidence type="ECO:0000313" key="13">
    <source>
        <dbReference type="Proteomes" id="UP000178495"/>
    </source>
</evidence>
<evidence type="ECO:0000256" key="9">
    <source>
        <dbReference type="HAMAP-Rule" id="MF_00639"/>
    </source>
</evidence>
<keyword evidence="8 9" id="KW-0131">Cell cycle</keyword>
<dbReference type="InterPro" id="IPR018109">
    <property type="entry name" value="Folylpolyglutamate_synth_CS"/>
</dbReference>
<evidence type="ECO:0000256" key="6">
    <source>
        <dbReference type="ARBA" id="ARBA00022741"/>
    </source>
</evidence>
<dbReference type="GO" id="GO:0008360">
    <property type="term" value="P:regulation of cell shape"/>
    <property type="evidence" value="ECO:0007669"/>
    <property type="project" value="UniProtKB-KW"/>
</dbReference>
<evidence type="ECO:0000256" key="2">
    <source>
        <dbReference type="ARBA" id="ARBA00004752"/>
    </source>
</evidence>
<comment type="catalytic activity">
    <reaction evidence="9">
        <text>UDP-N-acetyl-alpha-D-muramoyl-L-alanine + D-glutamate + ATP = UDP-N-acetyl-alpha-D-muramoyl-L-alanyl-D-glutamate + ADP + phosphate + H(+)</text>
        <dbReference type="Rhea" id="RHEA:16429"/>
        <dbReference type="ChEBI" id="CHEBI:15378"/>
        <dbReference type="ChEBI" id="CHEBI:29986"/>
        <dbReference type="ChEBI" id="CHEBI:30616"/>
        <dbReference type="ChEBI" id="CHEBI:43474"/>
        <dbReference type="ChEBI" id="CHEBI:83898"/>
        <dbReference type="ChEBI" id="CHEBI:83900"/>
        <dbReference type="ChEBI" id="CHEBI:456216"/>
        <dbReference type="EC" id="6.3.2.9"/>
    </reaction>
</comment>
<dbReference type="InterPro" id="IPR036615">
    <property type="entry name" value="Mur_ligase_C_dom_sf"/>
</dbReference>
<keyword evidence="3 9" id="KW-0963">Cytoplasm</keyword>
<comment type="pathway">
    <text evidence="2 9">Cell wall biogenesis; peptidoglycan biosynthesis.</text>
</comment>
<accession>A0A1G2CH29</accession>
<comment type="subcellular location">
    <subcellularLocation>
        <location evidence="1 9">Cytoplasm</location>
    </subcellularLocation>
</comment>
<dbReference type="GO" id="GO:0005737">
    <property type="term" value="C:cytoplasm"/>
    <property type="evidence" value="ECO:0007669"/>
    <property type="project" value="UniProtKB-SubCell"/>
</dbReference>
<proteinExistence type="inferred from homology"/>
<comment type="function">
    <text evidence="9">Cell wall formation. Catalyzes the addition of glutamate to the nucleotide precursor UDP-N-acetylmuramoyl-L-alanine (UMA).</text>
</comment>
<dbReference type="Proteomes" id="UP000178495">
    <property type="component" value="Unassembled WGS sequence"/>
</dbReference>